<evidence type="ECO:0008006" key="4">
    <source>
        <dbReference type="Google" id="ProtNLM"/>
    </source>
</evidence>
<gene>
    <name evidence="2" type="ORF">NLU13_9023</name>
</gene>
<comment type="caution">
    <text evidence="2">The sequence shown here is derived from an EMBL/GenBank/DDBJ whole genome shotgun (WGS) entry which is preliminary data.</text>
</comment>
<protein>
    <recommendedName>
        <fullName evidence="4">Calcium channel subunit cch1</fullName>
    </recommendedName>
</protein>
<organism evidence="2 3">
    <name type="scientific">Sarocladium strictum</name>
    <name type="common">Black bundle disease fungus</name>
    <name type="synonym">Acremonium strictum</name>
    <dbReference type="NCBI Taxonomy" id="5046"/>
    <lineage>
        <taxon>Eukaryota</taxon>
        <taxon>Fungi</taxon>
        <taxon>Dikarya</taxon>
        <taxon>Ascomycota</taxon>
        <taxon>Pezizomycotina</taxon>
        <taxon>Sordariomycetes</taxon>
        <taxon>Hypocreomycetidae</taxon>
        <taxon>Hypocreales</taxon>
        <taxon>Sarocladiaceae</taxon>
        <taxon>Sarocladium</taxon>
    </lineage>
</organism>
<dbReference type="Proteomes" id="UP001175261">
    <property type="component" value="Unassembled WGS sequence"/>
</dbReference>
<dbReference type="AlphaFoldDB" id="A0AA39G9D5"/>
<evidence type="ECO:0000313" key="2">
    <source>
        <dbReference type="EMBL" id="KAK0383110.1"/>
    </source>
</evidence>
<keyword evidence="3" id="KW-1185">Reference proteome</keyword>
<dbReference type="EMBL" id="JAPDFR010000009">
    <property type="protein sequence ID" value="KAK0383110.1"/>
    <property type="molecule type" value="Genomic_DNA"/>
</dbReference>
<evidence type="ECO:0000313" key="3">
    <source>
        <dbReference type="Proteomes" id="UP001175261"/>
    </source>
</evidence>
<feature type="region of interest" description="Disordered" evidence="1">
    <location>
        <begin position="19"/>
        <end position="44"/>
    </location>
</feature>
<proteinExistence type="predicted"/>
<sequence>MHSTRVQTLAARLTPSRLRTSFRRASSGSASSSCSSTYSPSSAVSTTSTINSVIFRQPSIVGLEEERRVFSNELSVLEPRPIVYWGGVEERMGSLNNF</sequence>
<accession>A0AA39G9D5</accession>
<reference evidence="2" key="1">
    <citation type="submission" date="2022-10" db="EMBL/GenBank/DDBJ databases">
        <title>Determination and structural analysis of whole genome sequence of Sarocladium strictum F4-1.</title>
        <authorList>
            <person name="Hu L."/>
            <person name="Jiang Y."/>
        </authorList>
    </citation>
    <scope>NUCLEOTIDE SEQUENCE</scope>
    <source>
        <strain evidence="2">F4-1</strain>
    </source>
</reference>
<feature type="compositionally biased region" description="Low complexity" evidence="1">
    <location>
        <begin position="23"/>
        <end position="44"/>
    </location>
</feature>
<name>A0AA39G9D5_SARSR</name>
<evidence type="ECO:0000256" key="1">
    <source>
        <dbReference type="SAM" id="MobiDB-lite"/>
    </source>
</evidence>